<dbReference type="AlphaFoldDB" id="A0AAU2GZE9"/>
<feature type="signal peptide" evidence="1">
    <location>
        <begin position="1"/>
        <end position="26"/>
    </location>
</feature>
<sequence>MRLRHTIGAALGALALLATVPTPAHAIDGFFQYKYGSLTNPSSGQLEDPSAQECINIPEIEGKLLDARAPKNLTANTVNLFPLGDCEGVHTTLGPGQEAGNLRLFRSVLFDL</sequence>
<accession>A0AAU2GZE9</accession>
<proteinExistence type="predicted"/>
<protein>
    <submittedName>
        <fullName evidence="2">Uncharacterized protein</fullName>
    </submittedName>
</protein>
<evidence type="ECO:0000256" key="1">
    <source>
        <dbReference type="SAM" id="SignalP"/>
    </source>
</evidence>
<reference evidence="2" key="1">
    <citation type="submission" date="2022-10" db="EMBL/GenBank/DDBJ databases">
        <title>The complete genomes of actinobacterial strains from the NBC collection.</title>
        <authorList>
            <person name="Joergensen T.S."/>
            <person name="Alvarez Arevalo M."/>
            <person name="Sterndorff E.B."/>
            <person name="Faurdal D."/>
            <person name="Vuksanovic O."/>
            <person name="Mourched A.-S."/>
            <person name="Charusanti P."/>
            <person name="Shaw S."/>
            <person name="Blin K."/>
            <person name="Weber T."/>
        </authorList>
    </citation>
    <scope>NUCLEOTIDE SEQUENCE</scope>
    <source>
        <strain evidence="2">NBC_00060</strain>
    </source>
</reference>
<organism evidence="2">
    <name type="scientific">Streptomyces sp. NBC_00060</name>
    <dbReference type="NCBI Taxonomy" id="2975636"/>
    <lineage>
        <taxon>Bacteria</taxon>
        <taxon>Bacillati</taxon>
        <taxon>Actinomycetota</taxon>
        <taxon>Actinomycetes</taxon>
        <taxon>Kitasatosporales</taxon>
        <taxon>Streptomycetaceae</taxon>
        <taxon>Streptomyces</taxon>
    </lineage>
</organism>
<gene>
    <name evidence="2" type="ORF">OHV25_17550</name>
</gene>
<feature type="chain" id="PRO_5043804712" evidence="1">
    <location>
        <begin position="27"/>
        <end position="112"/>
    </location>
</feature>
<name>A0AAU2GZE9_9ACTN</name>
<keyword evidence="1" id="KW-0732">Signal</keyword>
<evidence type="ECO:0000313" key="2">
    <source>
        <dbReference type="EMBL" id="WTU41266.1"/>
    </source>
</evidence>
<dbReference type="EMBL" id="CP108253">
    <property type="protein sequence ID" value="WTU41266.1"/>
    <property type="molecule type" value="Genomic_DNA"/>
</dbReference>